<keyword evidence="1" id="KW-1185">Reference proteome</keyword>
<dbReference type="AlphaFoldDB" id="A0A915IPN9"/>
<name>A0A915IPN9_ROMCU</name>
<proteinExistence type="predicted"/>
<accession>A0A915IPN9</accession>
<protein>
    <submittedName>
        <fullName evidence="2">Uncharacterized protein</fullName>
    </submittedName>
</protein>
<organism evidence="1 2">
    <name type="scientific">Romanomermis culicivorax</name>
    <name type="common">Nematode worm</name>
    <dbReference type="NCBI Taxonomy" id="13658"/>
    <lineage>
        <taxon>Eukaryota</taxon>
        <taxon>Metazoa</taxon>
        <taxon>Ecdysozoa</taxon>
        <taxon>Nematoda</taxon>
        <taxon>Enoplea</taxon>
        <taxon>Dorylaimia</taxon>
        <taxon>Mermithida</taxon>
        <taxon>Mermithoidea</taxon>
        <taxon>Mermithidae</taxon>
        <taxon>Romanomermis</taxon>
    </lineage>
</organism>
<sequence length="109" mass="11920">MRGVSKRRIPPVDAGGGLCLKRKCGRKHQSFGGFCCLKVGCGLDIRLKLAFQTPKSTENVDSISKNPPQKTDSASIICVRIRPLDITYRLHPLADSAVQSDLKSDAQPR</sequence>
<dbReference type="WBParaSite" id="nRc.2.0.1.t15398-RA">
    <property type="protein sequence ID" value="nRc.2.0.1.t15398-RA"/>
    <property type="gene ID" value="nRc.2.0.1.g15398"/>
</dbReference>
<evidence type="ECO:0000313" key="2">
    <source>
        <dbReference type="WBParaSite" id="nRc.2.0.1.t15398-RA"/>
    </source>
</evidence>
<reference evidence="2" key="1">
    <citation type="submission" date="2022-11" db="UniProtKB">
        <authorList>
            <consortium name="WormBaseParasite"/>
        </authorList>
    </citation>
    <scope>IDENTIFICATION</scope>
</reference>
<dbReference type="Proteomes" id="UP000887565">
    <property type="component" value="Unplaced"/>
</dbReference>
<evidence type="ECO:0000313" key="1">
    <source>
        <dbReference type="Proteomes" id="UP000887565"/>
    </source>
</evidence>